<dbReference type="PANTHER" id="PTHR28064:SF1">
    <property type="entry name" value="INNER KINETOCHORE SUBUNIT NKP2"/>
    <property type="match status" value="1"/>
</dbReference>
<dbReference type="EMBL" id="QKWP01002102">
    <property type="protein sequence ID" value="RIB04828.1"/>
    <property type="molecule type" value="Genomic_DNA"/>
</dbReference>
<reference evidence="1 2" key="1">
    <citation type="submission" date="2018-06" db="EMBL/GenBank/DDBJ databases">
        <title>Comparative genomics reveals the genomic features of Rhizophagus irregularis, R. cerebriforme, R. diaphanum and Gigaspora rosea, and their symbiotic lifestyle signature.</title>
        <authorList>
            <person name="Morin E."/>
            <person name="San Clemente H."/>
            <person name="Chen E.C.H."/>
            <person name="De La Providencia I."/>
            <person name="Hainaut M."/>
            <person name="Kuo A."/>
            <person name="Kohler A."/>
            <person name="Murat C."/>
            <person name="Tang N."/>
            <person name="Roy S."/>
            <person name="Loubradou J."/>
            <person name="Henrissat B."/>
            <person name="Grigoriev I.V."/>
            <person name="Corradi N."/>
            <person name="Roux C."/>
            <person name="Martin F.M."/>
        </authorList>
    </citation>
    <scope>NUCLEOTIDE SEQUENCE [LARGE SCALE GENOMIC DNA]</scope>
    <source>
        <strain evidence="1 2">DAOM 194757</strain>
    </source>
</reference>
<dbReference type="PANTHER" id="PTHR28064">
    <property type="entry name" value="INNER KINETOCHORE SUBUNIT NKP2"/>
    <property type="match status" value="1"/>
</dbReference>
<name>A0A397U6X1_9GLOM</name>
<protein>
    <recommendedName>
        <fullName evidence="3">Centromere-localized protein 2</fullName>
    </recommendedName>
</protein>
<dbReference type="GO" id="GO:0031511">
    <property type="term" value="C:Mis6-Sim4 complex"/>
    <property type="evidence" value="ECO:0007669"/>
    <property type="project" value="TreeGrafter"/>
</dbReference>
<comment type="caution">
    <text evidence="1">The sequence shown here is derived from an EMBL/GenBank/DDBJ whole genome shotgun (WGS) entry which is preliminary data.</text>
</comment>
<dbReference type="Proteomes" id="UP000266673">
    <property type="component" value="Unassembled WGS sequence"/>
</dbReference>
<gene>
    <name evidence="1" type="ORF">C2G38_2221303</name>
</gene>
<proteinExistence type="predicted"/>
<sequence length="179" mass="20890">MATEESVLLSYFLNSELESNITLKQFTNLFPNSYRDNKHIKTLYKEYQTGRNATREKVHQNTIEECKKDELWKVRTCQDKNMMDIDMDQDEMLDESNDRLILSQAIEILSIAEKQMTDEINTIELECNELFQDIQRINEDMSDLRYGRIGPKGFNEADVIEELKKLMSSCNTLLASSAL</sequence>
<dbReference type="InterPro" id="IPR018565">
    <property type="entry name" value="Nkp2/Cnl2"/>
</dbReference>
<dbReference type="OrthoDB" id="2311687at2759"/>
<organism evidence="1 2">
    <name type="scientific">Gigaspora rosea</name>
    <dbReference type="NCBI Taxonomy" id="44941"/>
    <lineage>
        <taxon>Eukaryota</taxon>
        <taxon>Fungi</taxon>
        <taxon>Fungi incertae sedis</taxon>
        <taxon>Mucoromycota</taxon>
        <taxon>Glomeromycotina</taxon>
        <taxon>Glomeromycetes</taxon>
        <taxon>Diversisporales</taxon>
        <taxon>Gigasporaceae</taxon>
        <taxon>Gigaspora</taxon>
    </lineage>
</organism>
<evidence type="ECO:0008006" key="3">
    <source>
        <dbReference type="Google" id="ProtNLM"/>
    </source>
</evidence>
<evidence type="ECO:0000313" key="1">
    <source>
        <dbReference type="EMBL" id="RIB04828.1"/>
    </source>
</evidence>
<dbReference type="STRING" id="44941.A0A397U6X1"/>
<keyword evidence="2" id="KW-1185">Reference proteome</keyword>
<evidence type="ECO:0000313" key="2">
    <source>
        <dbReference type="Proteomes" id="UP000266673"/>
    </source>
</evidence>
<dbReference type="Pfam" id="PF09447">
    <property type="entry name" value="Cnl2_NKP2"/>
    <property type="match status" value="1"/>
</dbReference>
<accession>A0A397U6X1</accession>
<dbReference type="GO" id="GO:0007059">
    <property type="term" value="P:chromosome segregation"/>
    <property type="evidence" value="ECO:0007669"/>
    <property type="project" value="TreeGrafter"/>
</dbReference>
<dbReference type="AlphaFoldDB" id="A0A397U6X1"/>